<evidence type="ECO:0000313" key="4">
    <source>
        <dbReference type="EMBL" id="KAL1856544.1"/>
    </source>
</evidence>
<dbReference type="SUPFAM" id="SSF53032">
    <property type="entry name" value="tRNA-intron endonuclease catalytic domain-like"/>
    <property type="match status" value="1"/>
</dbReference>
<dbReference type="PANTHER" id="PTHR28518:SF1">
    <property type="entry name" value="TRNA-SPLICING ENDONUCLEASE SUBUNIT SEN15"/>
    <property type="match status" value="1"/>
</dbReference>
<evidence type="ECO:0000259" key="3">
    <source>
        <dbReference type="Pfam" id="PF09631"/>
    </source>
</evidence>
<evidence type="ECO:0000256" key="1">
    <source>
        <dbReference type="ARBA" id="ARBA00006091"/>
    </source>
</evidence>
<organism evidence="4 5">
    <name type="scientific">Phialemonium thermophilum</name>
    <dbReference type="NCBI Taxonomy" id="223376"/>
    <lineage>
        <taxon>Eukaryota</taxon>
        <taxon>Fungi</taxon>
        <taxon>Dikarya</taxon>
        <taxon>Ascomycota</taxon>
        <taxon>Pezizomycotina</taxon>
        <taxon>Sordariomycetes</taxon>
        <taxon>Sordariomycetidae</taxon>
        <taxon>Cephalothecales</taxon>
        <taxon>Cephalothecaceae</taxon>
        <taxon>Phialemonium</taxon>
    </lineage>
</organism>
<dbReference type="Proteomes" id="UP001586593">
    <property type="component" value="Unassembled WGS sequence"/>
</dbReference>
<sequence length="160" mass="18101">MSVVPEHLKALADAVLYNLENQHDWTELNVEVRTSLGRPLLWGLPPRRLYVHPDEQIEIIKAEKSLGAPIPQPPEYEWVLPTHLAERWSVKAFAELFDAIDAIPPAPGVPGATMPADYSAQWQQWRGPRRGKRVLLAAVQDDSTVVYYLVHDGIVKPRQN</sequence>
<gene>
    <name evidence="4" type="ORF">VTK73DRAFT_8226</name>
</gene>
<dbReference type="InterPro" id="IPR042777">
    <property type="entry name" value="Sen15_fungi"/>
</dbReference>
<accession>A0ABR3W9I3</accession>
<name>A0ABR3W9I3_9PEZI</name>
<dbReference type="Gene3D" id="3.40.1350.10">
    <property type="match status" value="1"/>
</dbReference>
<comment type="similarity">
    <text evidence="1">Belongs to the SEN15 family.</text>
</comment>
<dbReference type="EMBL" id="JAZHXJ010000586">
    <property type="protein sequence ID" value="KAL1856544.1"/>
    <property type="molecule type" value="Genomic_DNA"/>
</dbReference>
<reference evidence="4 5" key="1">
    <citation type="journal article" date="2024" name="Commun. Biol.">
        <title>Comparative genomic analysis of thermophilic fungi reveals convergent evolutionary adaptations and gene losses.</title>
        <authorList>
            <person name="Steindorff A.S."/>
            <person name="Aguilar-Pontes M.V."/>
            <person name="Robinson A.J."/>
            <person name="Andreopoulos B."/>
            <person name="LaButti K."/>
            <person name="Kuo A."/>
            <person name="Mondo S."/>
            <person name="Riley R."/>
            <person name="Otillar R."/>
            <person name="Haridas S."/>
            <person name="Lipzen A."/>
            <person name="Grimwood J."/>
            <person name="Schmutz J."/>
            <person name="Clum A."/>
            <person name="Reid I.D."/>
            <person name="Moisan M.C."/>
            <person name="Butler G."/>
            <person name="Nguyen T.T.M."/>
            <person name="Dewar K."/>
            <person name="Conant G."/>
            <person name="Drula E."/>
            <person name="Henrissat B."/>
            <person name="Hansel C."/>
            <person name="Singer S."/>
            <person name="Hutchinson M.I."/>
            <person name="de Vries R.P."/>
            <person name="Natvig D.O."/>
            <person name="Powell A.J."/>
            <person name="Tsang A."/>
            <person name="Grigoriev I.V."/>
        </authorList>
    </citation>
    <scope>NUCLEOTIDE SEQUENCE [LARGE SCALE GENOMIC DNA]</scope>
    <source>
        <strain evidence="4 5">ATCC 24622</strain>
    </source>
</reference>
<dbReference type="InterPro" id="IPR018593">
    <property type="entry name" value="tRNA-endonuc_su_Sen15"/>
</dbReference>
<keyword evidence="2" id="KW-0819">tRNA processing</keyword>
<dbReference type="Pfam" id="PF09631">
    <property type="entry name" value="Sen15"/>
    <property type="match status" value="1"/>
</dbReference>
<comment type="caution">
    <text evidence="4">The sequence shown here is derived from an EMBL/GenBank/DDBJ whole genome shotgun (WGS) entry which is preliminary data.</text>
</comment>
<evidence type="ECO:0000256" key="2">
    <source>
        <dbReference type="ARBA" id="ARBA00022694"/>
    </source>
</evidence>
<dbReference type="PANTHER" id="PTHR28518">
    <property type="entry name" value="TRNA-SPLICING ENDONUCLEASE SUBUNIT SEN15"/>
    <property type="match status" value="1"/>
</dbReference>
<dbReference type="InterPro" id="IPR011856">
    <property type="entry name" value="tRNA_endonuc-like_dom_sf"/>
</dbReference>
<evidence type="ECO:0000313" key="5">
    <source>
        <dbReference type="Proteomes" id="UP001586593"/>
    </source>
</evidence>
<keyword evidence="5" id="KW-1185">Reference proteome</keyword>
<dbReference type="InterPro" id="IPR036167">
    <property type="entry name" value="tRNA_intron_Endo_cat-like_sf"/>
</dbReference>
<feature type="domain" description="tRNA-splicing endonuclease subunit Sen15" evidence="3">
    <location>
        <begin position="15"/>
        <end position="160"/>
    </location>
</feature>
<protein>
    <recommendedName>
        <fullName evidence="3">tRNA-splicing endonuclease subunit Sen15 domain-containing protein</fullName>
    </recommendedName>
</protein>
<proteinExistence type="inferred from homology"/>